<evidence type="ECO:0000313" key="1">
    <source>
        <dbReference type="EMBL" id="KAL3507002.1"/>
    </source>
</evidence>
<sequence length="129" mass="14584">MNGENKKHVELRNLQGTRTKQPQFADEEAISYWDRNSVHIVTVVKVQTGVCCIGVGLTAIKGDYEVSKAWVYTEKEEGTKDIGEAEAVKSIVIHTNSKRYNRIVSIGWSTNHELVWRDSFPSWQAFADG</sequence>
<comment type="caution">
    <text evidence="1">The sequence shown here is derived from an EMBL/GenBank/DDBJ whole genome shotgun (WGS) entry which is preliminary data.</text>
</comment>
<gene>
    <name evidence="1" type="ORF">ACH5RR_032384</name>
</gene>
<reference evidence="1 2" key="1">
    <citation type="submission" date="2024-11" db="EMBL/GenBank/DDBJ databases">
        <title>A near-complete genome assembly of Cinchona calisaya.</title>
        <authorList>
            <person name="Lian D.C."/>
            <person name="Zhao X.W."/>
            <person name="Wei L."/>
        </authorList>
    </citation>
    <scope>NUCLEOTIDE SEQUENCE [LARGE SCALE GENOMIC DNA]</scope>
    <source>
        <tissue evidence="1">Nenye</tissue>
    </source>
</reference>
<accession>A0ABD2YMB8</accession>
<keyword evidence="2" id="KW-1185">Reference proteome</keyword>
<protein>
    <submittedName>
        <fullName evidence="1">Uncharacterized protein</fullName>
    </submittedName>
</protein>
<evidence type="ECO:0000313" key="2">
    <source>
        <dbReference type="Proteomes" id="UP001630127"/>
    </source>
</evidence>
<dbReference type="AlphaFoldDB" id="A0ABD2YMB8"/>
<dbReference type="EMBL" id="JBJUIK010000013">
    <property type="protein sequence ID" value="KAL3507002.1"/>
    <property type="molecule type" value="Genomic_DNA"/>
</dbReference>
<name>A0ABD2YMB8_9GENT</name>
<dbReference type="Proteomes" id="UP001630127">
    <property type="component" value="Unassembled WGS sequence"/>
</dbReference>
<organism evidence="1 2">
    <name type="scientific">Cinchona calisaya</name>
    <dbReference type="NCBI Taxonomy" id="153742"/>
    <lineage>
        <taxon>Eukaryota</taxon>
        <taxon>Viridiplantae</taxon>
        <taxon>Streptophyta</taxon>
        <taxon>Embryophyta</taxon>
        <taxon>Tracheophyta</taxon>
        <taxon>Spermatophyta</taxon>
        <taxon>Magnoliopsida</taxon>
        <taxon>eudicotyledons</taxon>
        <taxon>Gunneridae</taxon>
        <taxon>Pentapetalae</taxon>
        <taxon>asterids</taxon>
        <taxon>lamiids</taxon>
        <taxon>Gentianales</taxon>
        <taxon>Rubiaceae</taxon>
        <taxon>Cinchonoideae</taxon>
        <taxon>Cinchoneae</taxon>
        <taxon>Cinchona</taxon>
    </lineage>
</organism>
<proteinExistence type="predicted"/>